<evidence type="ECO:0000313" key="1">
    <source>
        <dbReference type="EMBL" id="APE36862.1"/>
    </source>
</evidence>
<accession>A0A1J0VXV4</accession>
<organism evidence="1 2">
    <name type="scientific">Nocardia mangyaensis</name>
    <dbReference type="NCBI Taxonomy" id="2213200"/>
    <lineage>
        <taxon>Bacteria</taxon>
        <taxon>Bacillati</taxon>
        <taxon>Actinomycetota</taxon>
        <taxon>Actinomycetes</taxon>
        <taxon>Mycobacteriales</taxon>
        <taxon>Nocardiaceae</taxon>
        <taxon>Nocardia</taxon>
    </lineage>
</organism>
<reference evidence="1" key="1">
    <citation type="submission" date="2016-11" db="EMBL/GenBank/DDBJ databases">
        <authorList>
            <person name="Jaros S."/>
            <person name="Januszkiewicz K."/>
            <person name="Wedrychowicz H."/>
        </authorList>
    </citation>
    <scope>NUCLEOTIDE SEQUENCE [LARGE SCALE GENOMIC DNA]</scope>
    <source>
        <strain evidence="1">Y48</strain>
    </source>
</reference>
<keyword evidence="2" id="KW-1185">Reference proteome</keyword>
<sequence length="122" mass="13855">MVVGELKVISHRTPSEEVTMSGHRTHRRCRQYPPRLAAMRRKLDLHTGADLAQLPPLVRIARCGSGKLKYFTFADADLALAGIDTTNQDRREQRVYPCPLCLGWHLTSQDRRDRAAATEYPV</sequence>
<dbReference type="KEGG" id="nsl:BOX37_26315"/>
<name>A0A1J0VXV4_9NOCA</name>
<dbReference type="Proteomes" id="UP000183810">
    <property type="component" value="Chromosome"/>
</dbReference>
<dbReference type="AlphaFoldDB" id="A0A1J0VXV4"/>
<gene>
    <name evidence="1" type="ORF">BOX37_26315</name>
</gene>
<dbReference type="EMBL" id="CP018082">
    <property type="protein sequence ID" value="APE36862.1"/>
    <property type="molecule type" value="Genomic_DNA"/>
</dbReference>
<evidence type="ECO:0000313" key="2">
    <source>
        <dbReference type="Proteomes" id="UP000183810"/>
    </source>
</evidence>
<proteinExistence type="predicted"/>
<protein>
    <submittedName>
        <fullName evidence="1">Uncharacterized protein</fullName>
    </submittedName>
</protein>